<sequence>MAEQCNPKMIACIQTSALNDAERKFRKACVQMTLLNKKLNDVQKRYHNACAENLRSFRYNLRLKMSCVESVRDTYYDYAYAQAEVVADLRRQLYGEVVNIVTDDDDEIDDVIDVYDENTGANNVETDPITS</sequence>
<dbReference type="AlphaFoldDB" id="A0A9D4CAY0"/>
<dbReference type="Proteomes" id="UP000828390">
    <property type="component" value="Unassembled WGS sequence"/>
</dbReference>
<evidence type="ECO:0000313" key="3">
    <source>
        <dbReference type="Proteomes" id="UP000828390"/>
    </source>
</evidence>
<comment type="caution">
    <text evidence="2">The sequence shown here is derived from an EMBL/GenBank/DDBJ whole genome shotgun (WGS) entry which is preliminary data.</text>
</comment>
<proteinExistence type="predicted"/>
<dbReference type="EMBL" id="JAIWYP010000013">
    <property type="protein sequence ID" value="KAH3720151.1"/>
    <property type="molecule type" value="Genomic_DNA"/>
</dbReference>
<dbReference type="EMBL" id="JAIWYP010000013">
    <property type="protein sequence ID" value="KAH3720178.1"/>
    <property type="molecule type" value="Genomic_DNA"/>
</dbReference>
<name>A0A9D4CAY0_DREPO</name>
<evidence type="ECO:0000313" key="1">
    <source>
        <dbReference type="EMBL" id="KAH3720151.1"/>
    </source>
</evidence>
<gene>
    <name evidence="1" type="ORF">DPMN_063045</name>
    <name evidence="2" type="ORF">DPMN_063072</name>
</gene>
<keyword evidence="3" id="KW-1185">Reference proteome</keyword>
<protein>
    <submittedName>
        <fullName evidence="2">Uncharacterized protein</fullName>
    </submittedName>
</protein>
<organism evidence="2 3">
    <name type="scientific">Dreissena polymorpha</name>
    <name type="common">Zebra mussel</name>
    <name type="synonym">Mytilus polymorpha</name>
    <dbReference type="NCBI Taxonomy" id="45954"/>
    <lineage>
        <taxon>Eukaryota</taxon>
        <taxon>Metazoa</taxon>
        <taxon>Spiralia</taxon>
        <taxon>Lophotrochozoa</taxon>
        <taxon>Mollusca</taxon>
        <taxon>Bivalvia</taxon>
        <taxon>Autobranchia</taxon>
        <taxon>Heteroconchia</taxon>
        <taxon>Euheterodonta</taxon>
        <taxon>Imparidentia</taxon>
        <taxon>Neoheterodontei</taxon>
        <taxon>Myida</taxon>
        <taxon>Dreissenoidea</taxon>
        <taxon>Dreissenidae</taxon>
        <taxon>Dreissena</taxon>
    </lineage>
</organism>
<accession>A0A9D4CAY0</accession>
<reference evidence="2" key="2">
    <citation type="submission" date="2020-11" db="EMBL/GenBank/DDBJ databases">
        <authorList>
            <person name="McCartney M.A."/>
            <person name="Auch B."/>
            <person name="Kono T."/>
            <person name="Mallez S."/>
            <person name="Becker A."/>
            <person name="Gohl D.M."/>
            <person name="Silverstein K.A.T."/>
            <person name="Koren S."/>
            <person name="Bechman K.B."/>
            <person name="Herman A."/>
            <person name="Abrahante J.E."/>
            <person name="Garbe J."/>
        </authorList>
    </citation>
    <scope>NUCLEOTIDE SEQUENCE</scope>
    <source>
        <strain evidence="2">Duluth1</strain>
        <tissue evidence="2">Whole animal</tissue>
    </source>
</reference>
<evidence type="ECO:0000313" key="2">
    <source>
        <dbReference type="EMBL" id="KAH3720178.1"/>
    </source>
</evidence>
<reference evidence="2" key="1">
    <citation type="journal article" date="2019" name="bioRxiv">
        <title>The Genome of the Zebra Mussel, Dreissena polymorpha: A Resource for Invasive Species Research.</title>
        <authorList>
            <person name="McCartney M.A."/>
            <person name="Auch B."/>
            <person name="Kono T."/>
            <person name="Mallez S."/>
            <person name="Zhang Y."/>
            <person name="Obille A."/>
            <person name="Becker A."/>
            <person name="Abrahante J.E."/>
            <person name="Garbe J."/>
            <person name="Badalamenti J.P."/>
            <person name="Herman A."/>
            <person name="Mangelson H."/>
            <person name="Liachko I."/>
            <person name="Sullivan S."/>
            <person name="Sone E.D."/>
            <person name="Koren S."/>
            <person name="Silverstein K.A.T."/>
            <person name="Beckman K.B."/>
            <person name="Gohl D.M."/>
        </authorList>
    </citation>
    <scope>NUCLEOTIDE SEQUENCE</scope>
    <source>
        <strain evidence="2">Duluth1</strain>
        <tissue evidence="2">Whole animal</tissue>
    </source>
</reference>